<accession>A0A5C1DFQ2</accession>
<dbReference type="AlphaFoldDB" id="A0A5C1DFQ2"/>
<dbReference type="EMBL" id="CP043473">
    <property type="protein sequence ID" value="QEL54809.1"/>
    <property type="molecule type" value="Genomic_DNA"/>
</dbReference>
<protein>
    <recommendedName>
        <fullName evidence="2">DUF5610 domain-containing protein</fullName>
    </recommendedName>
</protein>
<keyword evidence="4" id="KW-1185">Reference proteome</keyword>
<proteinExistence type="predicted"/>
<reference evidence="3 4" key="1">
    <citation type="submission" date="2019-08" db="EMBL/GenBank/DDBJ databases">
        <title>Chromobacterium paludis, a novel bacterium isolated from a Maryland marsh pond.</title>
        <authorList>
            <person name="Blackburn M.B."/>
            <person name="Gundersen-Rindal D.E."/>
        </authorList>
    </citation>
    <scope>NUCLEOTIDE SEQUENCE [LARGE SCALE GENOMIC DNA]</scope>
    <source>
        <strain evidence="4">IIBBL 257-1</strain>
    </source>
</reference>
<evidence type="ECO:0000256" key="1">
    <source>
        <dbReference type="SAM" id="MobiDB-lite"/>
    </source>
</evidence>
<evidence type="ECO:0000313" key="3">
    <source>
        <dbReference type="EMBL" id="QEL54809.1"/>
    </source>
</evidence>
<dbReference type="RefSeq" id="WP_149295186.1">
    <property type="nucleotide sequence ID" value="NZ_CP043473.1"/>
</dbReference>
<gene>
    <name evidence="3" type="ORF">FYK34_04125</name>
</gene>
<name>A0A5C1DFQ2_9NEIS</name>
<dbReference type="KEGG" id="chrm:FYK34_04125"/>
<sequence>MTIDDDIAISPILPTHPRQSNGVNQVTWRRGGHGGAPLPQDDSAEIGLSQGKQAAELLYSASMDQIAQLAGLTLDAGLRQEADLPGISHSQHLLLGIVMLQERYQRRQQALGADAACRAFAPLAREGLARGLDEACQVLRQVHALTPSTEAQLHGLHQLTVRLLDERYAPA</sequence>
<evidence type="ECO:0000313" key="4">
    <source>
        <dbReference type="Proteomes" id="UP000322079"/>
    </source>
</evidence>
<evidence type="ECO:0000259" key="2">
    <source>
        <dbReference type="Pfam" id="PF18433"/>
    </source>
</evidence>
<organism evidence="3 4">
    <name type="scientific">Chromobacterium paludis</name>
    <dbReference type="NCBI Taxonomy" id="2605945"/>
    <lineage>
        <taxon>Bacteria</taxon>
        <taxon>Pseudomonadati</taxon>
        <taxon>Pseudomonadota</taxon>
        <taxon>Betaproteobacteria</taxon>
        <taxon>Neisseriales</taxon>
        <taxon>Chromobacteriaceae</taxon>
        <taxon>Chromobacterium</taxon>
    </lineage>
</organism>
<dbReference type="InterPro" id="IPR041651">
    <property type="entry name" value="DUF5610"/>
</dbReference>
<dbReference type="Pfam" id="PF18433">
    <property type="entry name" value="DUF5610"/>
    <property type="match status" value="1"/>
</dbReference>
<feature type="domain" description="DUF5610" evidence="2">
    <location>
        <begin position="53"/>
        <end position="166"/>
    </location>
</feature>
<dbReference type="Proteomes" id="UP000322079">
    <property type="component" value="Chromosome"/>
</dbReference>
<dbReference type="Gene3D" id="1.10.132.90">
    <property type="match status" value="1"/>
</dbReference>
<feature type="region of interest" description="Disordered" evidence="1">
    <location>
        <begin position="1"/>
        <end position="23"/>
    </location>
</feature>